<keyword evidence="4 8" id="KW-1133">Transmembrane helix</keyword>
<evidence type="ECO:0000256" key="6">
    <source>
        <dbReference type="ARBA" id="ARBA00024338"/>
    </source>
</evidence>
<dbReference type="PANTHER" id="PTHR23505">
    <property type="entry name" value="SPINSTER"/>
    <property type="match status" value="1"/>
</dbReference>
<dbReference type="InterPro" id="IPR044770">
    <property type="entry name" value="MFS_spinster-like"/>
</dbReference>
<dbReference type="InterPro" id="IPR020846">
    <property type="entry name" value="MFS_dom"/>
</dbReference>
<reference evidence="10" key="1">
    <citation type="submission" date="2021-05" db="EMBL/GenBank/DDBJ databases">
        <title>The genome of the haptophyte Pavlova lutheri (Diacronema luteri, Pavlovales) - a model for lipid biosynthesis in eukaryotic algae.</title>
        <authorList>
            <person name="Hulatt C.J."/>
            <person name="Posewitz M.C."/>
        </authorList>
    </citation>
    <scope>NUCLEOTIDE SEQUENCE</scope>
    <source>
        <strain evidence="10">NIVA-4/92</strain>
    </source>
</reference>
<evidence type="ECO:0000256" key="2">
    <source>
        <dbReference type="ARBA" id="ARBA00022448"/>
    </source>
</evidence>
<dbReference type="PROSITE" id="PS50850">
    <property type="entry name" value="MFS"/>
    <property type="match status" value="1"/>
</dbReference>
<dbReference type="EMBL" id="JAGTXO010000012">
    <property type="protein sequence ID" value="KAG8464590.1"/>
    <property type="molecule type" value="Genomic_DNA"/>
</dbReference>
<keyword evidence="2" id="KW-0813">Transport</keyword>
<dbReference type="GO" id="GO:0016020">
    <property type="term" value="C:membrane"/>
    <property type="evidence" value="ECO:0007669"/>
    <property type="project" value="UniProtKB-SubCell"/>
</dbReference>
<gene>
    <name evidence="10" type="ORF">KFE25_009958</name>
</gene>
<feature type="domain" description="Major facilitator superfamily (MFS) profile" evidence="9">
    <location>
        <begin position="50"/>
        <end position="480"/>
    </location>
</feature>
<evidence type="ECO:0000256" key="7">
    <source>
        <dbReference type="SAM" id="MobiDB-lite"/>
    </source>
</evidence>
<dbReference type="SUPFAM" id="SSF103473">
    <property type="entry name" value="MFS general substrate transporter"/>
    <property type="match status" value="1"/>
</dbReference>
<dbReference type="AlphaFoldDB" id="A0A8J5XSF4"/>
<evidence type="ECO:0000256" key="5">
    <source>
        <dbReference type="ARBA" id="ARBA00023136"/>
    </source>
</evidence>
<dbReference type="Gene3D" id="1.20.1250.20">
    <property type="entry name" value="MFS general substrate transporter like domains"/>
    <property type="match status" value="1"/>
</dbReference>
<evidence type="ECO:0000256" key="4">
    <source>
        <dbReference type="ARBA" id="ARBA00022989"/>
    </source>
</evidence>
<evidence type="ECO:0000256" key="3">
    <source>
        <dbReference type="ARBA" id="ARBA00022692"/>
    </source>
</evidence>
<protein>
    <recommendedName>
        <fullName evidence="9">Major facilitator superfamily (MFS) profile domain-containing protein</fullName>
    </recommendedName>
</protein>
<feature type="transmembrane region" description="Helical" evidence="8">
    <location>
        <begin position="117"/>
        <end position="140"/>
    </location>
</feature>
<dbReference type="PANTHER" id="PTHR23505:SF52">
    <property type="entry name" value="MAJOR FACILITATOR SUPERFAMILY PROTEIN"/>
    <property type="match status" value="1"/>
</dbReference>
<evidence type="ECO:0000259" key="9">
    <source>
        <dbReference type="PROSITE" id="PS50850"/>
    </source>
</evidence>
<organism evidence="10 11">
    <name type="scientific">Diacronema lutheri</name>
    <name type="common">Unicellular marine alga</name>
    <name type="synonym">Monochrysis lutheri</name>
    <dbReference type="NCBI Taxonomy" id="2081491"/>
    <lineage>
        <taxon>Eukaryota</taxon>
        <taxon>Haptista</taxon>
        <taxon>Haptophyta</taxon>
        <taxon>Pavlovophyceae</taxon>
        <taxon>Pavlovales</taxon>
        <taxon>Pavlovaceae</taxon>
        <taxon>Diacronema</taxon>
    </lineage>
</organism>
<feature type="transmembrane region" description="Helical" evidence="8">
    <location>
        <begin position="175"/>
        <end position="194"/>
    </location>
</feature>
<sequence>MAAPATARVTEPRSVEETRGLLEDSSSEAGAPDHGSERAPSATKWGAWTTVAVLHACAAVDAGDVAILSAVFRTLEASSLRVGPQTMGSLSLAQSLAMALAAPCWGIVADFVPRRRLLALGVLSWTVTAWLTAMATSVGALIACRALNGIGLAVISPLSFSMLSDLYPDHQRGRAFGLLFLSAQVGAALSSVAASVVASRSPLGVAGWRVCFLAAGCVSACLVPCVLAAPEPAQPLAPRSTPRATDVRIVLAAVWHNRTLQLITLQGLFGNIPWQAFGFLTLWLQYRGESDALAATIANAFRVGTAIGAWAGGALSDACHGRDAAHGRVYLVQAADSLRLPMVYILFRGGDGADSYNAVRAVVALVAIGLFAPAAGVSNRAILAEATPASARASTLAVNTALEGIFASVIGGPLVGVLAERCFDYELPPAGSTVAQMSGAFRERNARALGESLFALTIVPWVICLLLYSLVHLTFVADVRRAKQADARAAAQHKANNR</sequence>
<proteinExistence type="inferred from homology"/>
<feature type="region of interest" description="Disordered" evidence="7">
    <location>
        <begin position="1"/>
        <end position="41"/>
    </location>
</feature>
<accession>A0A8J5XSF4</accession>
<dbReference type="Proteomes" id="UP000751190">
    <property type="component" value="Unassembled WGS sequence"/>
</dbReference>
<dbReference type="Pfam" id="PF07690">
    <property type="entry name" value="MFS_1"/>
    <property type="match status" value="1"/>
</dbReference>
<feature type="transmembrane region" description="Helical" evidence="8">
    <location>
        <begin position="452"/>
        <end position="471"/>
    </location>
</feature>
<evidence type="ECO:0000313" key="10">
    <source>
        <dbReference type="EMBL" id="KAG8464590.1"/>
    </source>
</evidence>
<evidence type="ECO:0000256" key="1">
    <source>
        <dbReference type="ARBA" id="ARBA00004141"/>
    </source>
</evidence>
<dbReference type="InterPro" id="IPR036259">
    <property type="entry name" value="MFS_trans_sf"/>
</dbReference>
<dbReference type="OrthoDB" id="440755at2759"/>
<dbReference type="InterPro" id="IPR011701">
    <property type="entry name" value="MFS"/>
</dbReference>
<evidence type="ECO:0000256" key="8">
    <source>
        <dbReference type="SAM" id="Phobius"/>
    </source>
</evidence>
<keyword evidence="11" id="KW-1185">Reference proteome</keyword>
<comment type="similarity">
    <text evidence="6">Belongs to the major facilitator superfamily. Spinster (TC 2.A.1.49) family.</text>
</comment>
<keyword evidence="3 8" id="KW-0812">Transmembrane</keyword>
<feature type="compositionally biased region" description="Basic and acidic residues" evidence="7">
    <location>
        <begin position="10"/>
        <end position="22"/>
    </location>
</feature>
<comment type="caution">
    <text evidence="10">The sequence shown here is derived from an EMBL/GenBank/DDBJ whole genome shotgun (WGS) entry which is preliminary data.</text>
</comment>
<dbReference type="OMA" id="NSPNWFA"/>
<evidence type="ECO:0000313" key="11">
    <source>
        <dbReference type="Proteomes" id="UP000751190"/>
    </source>
</evidence>
<comment type="subcellular location">
    <subcellularLocation>
        <location evidence="1">Membrane</location>
        <topology evidence="1">Multi-pass membrane protein</topology>
    </subcellularLocation>
</comment>
<feature type="transmembrane region" description="Helical" evidence="8">
    <location>
        <begin position="146"/>
        <end position="163"/>
    </location>
</feature>
<dbReference type="GO" id="GO:0022857">
    <property type="term" value="F:transmembrane transporter activity"/>
    <property type="evidence" value="ECO:0007669"/>
    <property type="project" value="InterPro"/>
</dbReference>
<name>A0A8J5XSF4_DIALT</name>
<feature type="transmembrane region" description="Helical" evidence="8">
    <location>
        <begin position="206"/>
        <end position="229"/>
    </location>
</feature>
<keyword evidence="5 8" id="KW-0472">Membrane</keyword>